<keyword evidence="3" id="KW-1185">Reference proteome</keyword>
<accession>A0A8H4WVD2</accession>
<feature type="signal peptide" evidence="1">
    <location>
        <begin position="1"/>
        <end position="18"/>
    </location>
</feature>
<dbReference type="OrthoDB" id="4093325at2759"/>
<comment type="caution">
    <text evidence="2">The sequence shown here is derived from an EMBL/GenBank/DDBJ whole genome shotgun (WGS) entry which is preliminary data.</text>
</comment>
<dbReference type="AlphaFoldDB" id="A0A8H4WVD2"/>
<protein>
    <recommendedName>
        <fullName evidence="4">Cell wall protein PhiA</fullName>
    </recommendedName>
</protein>
<evidence type="ECO:0000313" key="3">
    <source>
        <dbReference type="Proteomes" id="UP000622797"/>
    </source>
</evidence>
<keyword evidence="1" id="KW-0732">Signal</keyword>
<feature type="chain" id="PRO_5034162271" description="Cell wall protein PhiA" evidence="1">
    <location>
        <begin position="19"/>
        <end position="202"/>
    </location>
</feature>
<reference evidence="2" key="1">
    <citation type="journal article" date="2020" name="BMC Genomics">
        <title>Correction to: Identification and distribution of gene clusters required for synthesis of sphingolipid metabolism inhibitors in diverse species of the filamentous fungus Fusarium.</title>
        <authorList>
            <person name="Kim H.S."/>
            <person name="Lohmar J.M."/>
            <person name="Busman M."/>
            <person name="Brown D.W."/>
            <person name="Naumann T.A."/>
            <person name="Divon H.H."/>
            <person name="Lysoe E."/>
            <person name="Uhlig S."/>
            <person name="Proctor R.H."/>
        </authorList>
    </citation>
    <scope>NUCLEOTIDE SEQUENCE</scope>
    <source>
        <strain evidence="2">NRRL 20472</strain>
    </source>
</reference>
<dbReference type="Proteomes" id="UP000622797">
    <property type="component" value="Unassembled WGS sequence"/>
</dbReference>
<name>A0A8H4WVD2_9HYPO</name>
<evidence type="ECO:0000256" key="1">
    <source>
        <dbReference type="SAM" id="SignalP"/>
    </source>
</evidence>
<organism evidence="2 3">
    <name type="scientific">Fusarium sarcochroum</name>
    <dbReference type="NCBI Taxonomy" id="1208366"/>
    <lineage>
        <taxon>Eukaryota</taxon>
        <taxon>Fungi</taxon>
        <taxon>Dikarya</taxon>
        <taxon>Ascomycota</taxon>
        <taxon>Pezizomycotina</taxon>
        <taxon>Sordariomycetes</taxon>
        <taxon>Hypocreomycetidae</taxon>
        <taxon>Hypocreales</taxon>
        <taxon>Nectriaceae</taxon>
        <taxon>Fusarium</taxon>
        <taxon>Fusarium lateritium species complex</taxon>
    </lineage>
</organism>
<proteinExistence type="predicted"/>
<evidence type="ECO:0008006" key="4">
    <source>
        <dbReference type="Google" id="ProtNLM"/>
    </source>
</evidence>
<reference evidence="2" key="2">
    <citation type="submission" date="2020-05" db="EMBL/GenBank/DDBJ databases">
        <authorList>
            <person name="Kim H.-S."/>
            <person name="Proctor R.H."/>
            <person name="Brown D.W."/>
        </authorList>
    </citation>
    <scope>NUCLEOTIDE SEQUENCE</scope>
    <source>
        <strain evidence="2">NRRL 20472</strain>
    </source>
</reference>
<gene>
    <name evidence="2" type="ORF">FSARC_12925</name>
</gene>
<dbReference type="EMBL" id="JABEXW010000918">
    <property type="protein sequence ID" value="KAF4951395.1"/>
    <property type="molecule type" value="Genomic_DNA"/>
</dbReference>
<sequence>MQFKTLFTASLLSGLAVAAPAEEGCKTTTAAQAAGSSTPKAFGLISLASGSDIHFARVSASTGGFLLGLPEGKQGADCKGESDGYATFRINADGELLLYSTDEEQQRAYTDRSGMGQGVLQYNNNGQGLPRNAETKGWKIDESGNLVFDNSGGFVACPNGPDNSWNVWVATGIERPGYSEKNCTGFSARVGEITKPVSCTYS</sequence>
<evidence type="ECO:0000313" key="2">
    <source>
        <dbReference type="EMBL" id="KAF4951395.1"/>
    </source>
</evidence>